<dbReference type="Gene3D" id="1.25.10.10">
    <property type="entry name" value="Leucine-rich Repeat Variant"/>
    <property type="match status" value="1"/>
</dbReference>
<keyword evidence="8" id="KW-0968">Cytoplasmic vesicle</keyword>
<evidence type="ECO:0000256" key="6">
    <source>
        <dbReference type="ARBA" id="ARBA00023034"/>
    </source>
</evidence>
<keyword evidence="15" id="KW-1185">Reference proteome</keyword>
<dbReference type="Gene3D" id="2.60.40.1230">
    <property type="match status" value="1"/>
</dbReference>
<comment type="similarity">
    <text evidence="3">Belongs to the adaptor complexes large subunit family.</text>
</comment>
<evidence type="ECO:0000256" key="3">
    <source>
        <dbReference type="ARBA" id="ARBA00006613"/>
    </source>
</evidence>
<dbReference type="GO" id="GO:0005794">
    <property type="term" value="C:Golgi apparatus"/>
    <property type="evidence" value="ECO:0007669"/>
    <property type="project" value="UniProtKB-SubCell"/>
</dbReference>
<dbReference type="GO" id="GO:0016482">
    <property type="term" value="P:cytosolic transport"/>
    <property type="evidence" value="ECO:0007669"/>
    <property type="project" value="UniProtKB-ARBA"/>
</dbReference>
<name>A0AAD5VTD9_9AGAR</name>
<keyword evidence="11" id="KW-0175">Coiled coil</keyword>
<evidence type="ECO:0000256" key="5">
    <source>
        <dbReference type="ARBA" id="ARBA00022927"/>
    </source>
</evidence>
<dbReference type="GO" id="GO:0006886">
    <property type="term" value="P:intracellular protein transport"/>
    <property type="evidence" value="ECO:0007669"/>
    <property type="project" value="InterPro"/>
</dbReference>
<dbReference type="SUPFAM" id="SSF49348">
    <property type="entry name" value="Clathrin adaptor appendage domain"/>
    <property type="match status" value="1"/>
</dbReference>
<keyword evidence="6" id="KW-0333">Golgi apparatus</keyword>
<gene>
    <name evidence="14" type="ORF">NP233_g6696</name>
</gene>
<sequence>MTSTRESIRQLLKPLQRVRPRTPFWNIPAHRVPTLRLYRNLLKESPTDAIHFRIRILWEKDKHLTSVEQTQVALRRGYKYLDIFRRANAGDTHLQKVLMRYSRMIDARCEKEYWRYLLAEDLVWRAKLRYRPIVTGAPYSPTAYNKPLPRMKNQPVKISQMIGWRIRAHLKRNERHQHYHETIADIRRECLAEAEVTKNLPRSLQAQNTFAGRFDEWTAVYKEQLRKLNEVYGREVERAKTPFPQELLDQMKEARRRRVENKTRERLREIRGETTRSLERKMRQSPPAHILSRMTPEQRRLDRIARHPSEVGYTAIVKRRLGRGFRNPDAWMVEESREKKDELDLIEANIRRQNELKREEENAISNAVTGHSSPVHHWPSSCTVLSLRCHFTTSKRSSRASEHPRSCRVGALCHSISNLISVYAIQQTVADERALIQQESAAIRASFREEDSYYRYNNVAKLLYIHMLGSPAHFGQIECLKLVASPRFSDKRLGYLGIMLLLDENQEVLTLVTNSLKNDMNHSNMYAVGLALCTFANIASEEMSRDLANEIEKLLGSSNTYIRKKAALCALRVIKKVPDLADHFVNKSKNLLTDRNHGVLLTAITLVSEMIQINPAFLDDFRNAVPLLVRNLKSLVTTGYSPEHDVSGITDPFLQVKILRLMRLLGKGDPQASETMNDILAQVATNTDSTKNVGNSILYETVLTVLEIEADTGLRVMAINILGKFLSNRDNNIRYVALNTLNKVVSMDTNAVQRHRNIILDCLRDGDISIRRRALELSYALIDEKNVRYLIRELLAFLEVADDEFKLGLTTQICLAAERFAPNKRWHIDTVLRVLKLAGNFVREEILSAFIRLVAHTPELQAYTASKLYLALKDDISQESLTLAATWVIGEYSEILIESGIISDDDQSLRITDKEIIDLLVSTLDSPYANYLTRQFVLAGITKMSSRNTTSAAEQDRIREVLAQYTTTLELELQQRAVEFANLFTLGDLREGVLERMPPPELKATIMGIVSENKPVGSTAHEADLMGGDDIISMGAPTTNGQPAAPAQSNQDILAEIFGSSGSTTTSQPASQQQQQRSAVDDILGLFGSTTNPTTSSPAPSSFATSPPLATAAAPNPMSSLFSNSPTTYSPSPAQSPPVQPAAAPAPAPAAPAAPRLTAYTAYEKNDLKITLTPQTNAAKPGIVLVLAKFTVSGSLGASGINFQAAVPKSQQLQMLPMSNTSVEPGATETQQMRIVAPVGSTDQVDFAGFPAGLTGGSS</sequence>
<feature type="region of interest" description="Disordered" evidence="12">
    <location>
        <begin position="1085"/>
        <end position="1151"/>
    </location>
</feature>
<evidence type="ECO:0000256" key="1">
    <source>
        <dbReference type="ARBA" id="ARBA00004156"/>
    </source>
</evidence>
<dbReference type="GO" id="GO:0005829">
    <property type="term" value="C:cytosol"/>
    <property type="evidence" value="ECO:0007669"/>
    <property type="project" value="GOC"/>
</dbReference>
<keyword evidence="7" id="KW-0472">Membrane</keyword>
<dbReference type="InterPro" id="IPR008153">
    <property type="entry name" value="GAE_dom"/>
</dbReference>
<dbReference type="PROSITE" id="PS50180">
    <property type="entry name" value="GAE"/>
    <property type="match status" value="1"/>
</dbReference>
<dbReference type="EMBL" id="JANIEX010000450">
    <property type="protein sequence ID" value="KAJ3566924.1"/>
    <property type="molecule type" value="Genomic_DNA"/>
</dbReference>
<organism evidence="14 15">
    <name type="scientific">Leucocoprinus birnbaumii</name>
    <dbReference type="NCBI Taxonomy" id="56174"/>
    <lineage>
        <taxon>Eukaryota</taxon>
        <taxon>Fungi</taxon>
        <taxon>Dikarya</taxon>
        <taxon>Basidiomycota</taxon>
        <taxon>Agaricomycotina</taxon>
        <taxon>Agaricomycetes</taxon>
        <taxon>Agaricomycetidae</taxon>
        <taxon>Agaricales</taxon>
        <taxon>Agaricineae</taxon>
        <taxon>Agaricaceae</taxon>
        <taxon>Leucocoprinus</taxon>
    </lineage>
</organism>
<dbReference type="InterPro" id="IPR046896">
    <property type="entry name" value="Cup1-like_N"/>
</dbReference>
<evidence type="ECO:0000256" key="2">
    <source>
        <dbReference type="ARBA" id="ARBA00004555"/>
    </source>
</evidence>
<dbReference type="InterPro" id="IPR011989">
    <property type="entry name" value="ARM-like"/>
</dbReference>
<dbReference type="Proteomes" id="UP001213000">
    <property type="component" value="Unassembled WGS sequence"/>
</dbReference>
<evidence type="ECO:0000259" key="13">
    <source>
        <dbReference type="PROSITE" id="PS50180"/>
    </source>
</evidence>
<evidence type="ECO:0000256" key="9">
    <source>
        <dbReference type="ARBA" id="ARBA00062546"/>
    </source>
</evidence>
<evidence type="ECO:0000256" key="10">
    <source>
        <dbReference type="ARBA" id="ARBA00076192"/>
    </source>
</evidence>
<dbReference type="Pfam" id="PF01602">
    <property type="entry name" value="Adaptin_N"/>
    <property type="match status" value="1"/>
</dbReference>
<dbReference type="InterPro" id="IPR008152">
    <property type="entry name" value="Clathrin_a/b/g-adaptin_app_Ig"/>
</dbReference>
<dbReference type="Pfam" id="PF02883">
    <property type="entry name" value="Alpha_adaptinC2"/>
    <property type="match status" value="1"/>
</dbReference>
<feature type="compositionally biased region" description="Pro residues" evidence="12">
    <location>
        <begin position="1134"/>
        <end position="1151"/>
    </location>
</feature>
<evidence type="ECO:0000256" key="4">
    <source>
        <dbReference type="ARBA" id="ARBA00022448"/>
    </source>
</evidence>
<evidence type="ECO:0000313" key="15">
    <source>
        <dbReference type="Proteomes" id="UP001213000"/>
    </source>
</evidence>
<feature type="compositionally biased region" description="Polar residues" evidence="12">
    <location>
        <begin position="1117"/>
        <end position="1129"/>
    </location>
</feature>
<dbReference type="InterPro" id="IPR013041">
    <property type="entry name" value="Clathrin_app_Ig-like_sf"/>
</dbReference>
<dbReference type="GO" id="GO:0030117">
    <property type="term" value="C:membrane coat"/>
    <property type="evidence" value="ECO:0007669"/>
    <property type="project" value="InterPro"/>
</dbReference>
<keyword evidence="4" id="KW-0813">Transport</keyword>
<dbReference type="GO" id="GO:0016192">
    <property type="term" value="P:vesicle-mediated transport"/>
    <property type="evidence" value="ECO:0007669"/>
    <property type="project" value="InterPro"/>
</dbReference>
<dbReference type="GO" id="GO:0030659">
    <property type="term" value="C:cytoplasmic vesicle membrane"/>
    <property type="evidence" value="ECO:0007669"/>
    <property type="project" value="UniProtKB-SubCell"/>
</dbReference>
<evidence type="ECO:0000256" key="11">
    <source>
        <dbReference type="SAM" id="Coils"/>
    </source>
</evidence>
<dbReference type="SUPFAM" id="SSF48371">
    <property type="entry name" value="ARM repeat"/>
    <property type="match status" value="1"/>
</dbReference>
<keyword evidence="5" id="KW-0653">Protein transport</keyword>
<dbReference type="FunFam" id="1.25.10.10:FF:000030">
    <property type="entry name" value="AP-1 complex subunit gamma"/>
    <property type="match status" value="1"/>
</dbReference>
<evidence type="ECO:0000256" key="7">
    <source>
        <dbReference type="ARBA" id="ARBA00023136"/>
    </source>
</evidence>
<dbReference type="PANTHER" id="PTHR22780">
    <property type="entry name" value="ADAPTIN, ALPHA/GAMMA/EPSILON"/>
    <property type="match status" value="1"/>
</dbReference>
<comment type="subunit">
    <text evidence="9">Adaptor protein complex 1 (AP-1) is a heterotetramer composed of two large adaptins (gamma-type subunit APL4 and beta-type subunit APL2), a medium adaptin (mu-type subunit APM1) and a small adaptin (sigma-type subunit APS1). AP-1 interacts with clathrin.</text>
</comment>
<dbReference type="InterPro" id="IPR050840">
    <property type="entry name" value="Adaptor_Complx_Large_Subunit"/>
</dbReference>
<dbReference type="SMART" id="SM00809">
    <property type="entry name" value="Alpha_adaptinC2"/>
    <property type="match status" value="1"/>
</dbReference>
<accession>A0AAD5VTD9</accession>
<dbReference type="InterPro" id="IPR002553">
    <property type="entry name" value="Clathrin/coatomer_adapt-like_N"/>
</dbReference>
<protein>
    <recommendedName>
        <fullName evidence="10">Gamma-adaptin</fullName>
    </recommendedName>
</protein>
<evidence type="ECO:0000313" key="14">
    <source>
        <dbReference type="EMBL" id="KAJ3566924.1"/>
    </source>
</evidence>
<reference evidence="14" key="1">
    <citation type="submission" date="2022-07" db="EMBL/GenBank/DDBJ databases">
        <title>Genome Sequence of Leucocoprinus birnbaumii.</title>
        <authorList>
            <person name="Buettner E."/>
        </authorList>
    </citation>
    <scope>NUCLEOTIDE SEQUENCE</scope>
    <source>
        <strain evidence="14">VT141</strain>
    </source>
</reference>
<proteinExistence type="inferred from homology"/>
<comment type="caution">
    <text evidence="14">The sequence shown here is derived from an EMBL/GenBank/DDBJ whole genome shotgun (WGS) entry which is preliminary data.</text>
</comment>
<dbReference type="CDD" id="cd20273">
    <property type="entry name" value="Complex1_LYR_unchar"/>
    <property type="match status" value="1"/>
</dbReference>
<evidence type="ECO:0000256" key="12">
    <source>
        <dbReference type="SAM" id="MobiDB-lite"/>
    </source>
</evidence>
<feature type="compositionally biased region" description="Low complexity" evidence="12">
    <location>
        <begin position="1089"/>
        <end position="1115"/>
    </location>
</feature>
<dbReference type="AlphaFoldDB" id="A0AAD5VTD9"/>
<feature type="domain" description="GAE" evidence="13">
    <location>
        <begin position="1155"/>
        <end position="1259"/>
    </location>
</feature>
<comment type="subcellular location">
    <subcellularLocation>
        <location evidence="1">Cytoplasmic vesicle membrane</location>
    </subcellularLocation>
    <subcellularLocation>
        <location evidence="2">Golgi apparatus</location>
    </subcellularLocation>
</comment>
<dbReference type="InterPro" id="IPR016024">
    <property type="entry name" value="ARM-type_fold"/>
</dbReference>
<evidence type="ECO:0000256" key="8">
    <source>
        <dbReference type="ARBA" id="ARBA00023329"/>
    </source>
</evidence>
<feature type="coiled-coil region" evidence="11">
    <location>
        <begin position="336"/>
        <end position="363"/>
    </location>
</feature>